<dbReference type="PANTHER" id="PTHR35329">
    <property type="entry name" value="CHITIN SYNTHASE EXPORT CHAPERONE"/>
    <property type="match status" value="1"/>
</dbReference>
<evidence type="ECO:0000256" key="1">
    <source>
        <dbReference type="ARBA" id="ARBA00004477"/>
    </source>
</evidence>
<dbReference type="Pfam" id="PF12271">
    <property type="entry name" value="Chs7"/>
    <property type="match status" value="1"/>
</dbReference>
<feature type="transmembrane region" description="Helical" evidence="11">
    <location>
        <begin position="245"/>
        <end position="265"/>
    </location>
</feature>
<evidence type="ECO:0000256" key="10">
    <source>
        <dbReference type="ARBA" id="ARBA00023316"/>
    </source>
</evidence>
<evidence type="ECO:0000256" key="8">
    <source>
        <dbReference type="ARBA" id="ARBA00022989"/>
    </source>
</evidence>
<evidence type="ECO:0000256" key="4">
    <source>
        <dbReference type="ARBA" id="ARBA00022448"/>
    </source>
</evidence>
<dbReference type="GO" id="GO:0006457">
    <property type="term" value="P:protein folding"/>
    <property type="evidence" value="ECO:0007669"/>
    <property type="project" value="TreeGrafter"/>
</dbReference>
<feature type="transmembrane region" description="Helical" evidence="11">
    <location>
        <begin position="218"/>
        <end position="239"/>
    </location>
</feature>
<organism evidence="12 13">
    <name type="scientific">Mixia osmundae (strain CBS 9802 / IAM 14324 / JCM 22182 / KY 12970)</name>
    <dbReference type="NCBI Taxonomy" id="764103"/>
    <lineage>
        <taxon>Eukaryota</taxon>
        <taxon>Fungi</taxon>
        <taxon>Dikarya</taxon>
        <taxon>Basidiomycota</taxon>
        <taxon>Pucciniomycotina</taxon>
        <taxon>Mixiomycetes</taxon>
        <taxon>Mixiales</taxon>
        <taxon>Mixiaceae</taxon>
        <taxon>Mixia</taxon>
    </lineage>
</organism>
<feature type="transmembrane region" description="Helical" evidence="11">
    <location>
        <begin position="180"/>
        <end position="206"/>
    </location>
</feature>
<sequence length="315" mass="34667">MGFSFGSFDSICNTAALIVCPLLGGQDGIEPVCYSRNVEIGNTLIFQPATAFIHIIALLMVAIMVFHIRSKYTAVGRKEIVLFFYLYAVVELLSIFLDTAIIPTSSSAYLWFAAVHTGIISATFWCLLVNGFVGFQFAEDGTPLSLWSLRGSCAAVFAIVFFVAVATFKSIAGLSPTKTAVLWVFTYIFNGACVVIYIVLQLILVFRTLDDRWPIGDILFGTAFFAIGQVVLYAFSVTICDAVKHYLDGLFASTTCTLLAVMMVYKYWDSITKEDLEFSVGSKTAVWELKDYKENWDDSSYGGGSGHGYPPTKGY</sequence>
<dbReference type="GO" id="GO:0071555">
    <property type="term" value="P:cell wall organization"/>
    <property type="evidence" value="ECO:0007669"/>
    <property type="project" value="UniProtKB-KW"/>
</dbReference>
<dbReference type="EMBL" id="BABT02000165">
    <property type="protein sequence ID" value="GAA98784.1"/>
    <property type="molecule type" value="Genomic_DNA"/>
</dbReference>
<accession>G7E7H4</accession>
<keyword evidence="6" id="KW-0256">Endoplasmic reticulum</keyword>
<reference evidence="12 13" key="2">
    <citation type="journal article" date="2012" name="Open Biol.">
        <title>Characteristics of nucleosomes and linker DNA regions on the genome of the basidiomycete Mixia osmundae revealed by mono- and dinucleosome mapping.</title>
        <authorList>
            <person name="Nishida H."/>
            <person name="Kondo S."/>
            <person name="Matsumoto T."/>
            <person name="Suzuki Y."/>
            <person name="Yoshikawa H."/>
            <person name="Taylor T.D."/>
            <person name="Sugiyama J."/>
        </authorList>
    </citation>
    <scope>NUCLEOTIDE SEQUENCE [LARGE SCALE GENOMIC DNA]</scope>
    <source>
        <strain evidence="13">CBS 9802 / IAM 14324 / JCM 22182 / KY 12970</strain>
    </source>
</reference>
<feature type="transmembrane region" description="Helical" evidence="11">
    <location>
        <begin position="147"/>
        <end position="168"/>
    </location>
</feature>
<comment type="subcellular location">
    <subcellularLocation>
        <location evidence="1">Endoplasmic reticulum membrane</location>
        <topology evidence="1">Multi-pass membrane protein</topology>
    </subcellularLocation>
</comment>
<proteinExistence type="inferred from homology"/>
<keyword evidence="9 11" id="KW-0472">Membrane</keyword>
<protein>
    <recommendedName>
        <fullName evidence="3">Chitin synthase export chaperone</fullName>
    </recommendedName>
</protein>
<dbReference type="eggNOG" id="ENOG502QRVH">
    <property type="taxonomic scope" value="Eukaryota"/>
</dbReference>
<evidence type="ECO:0000256" key="2">
    <source>
        <dbReference type="ARBA" id="ARBA00009274"/>
    </source>
</evidence>
<gene>
    <name evidence="12" type="primary">Mo05472</name>
    <name evidence="12" type="ORF">E5Q_05472</name>
</gene>
<dbReference type="PANTHER" id="PTHR35329:SF2">
    <property type="entry name" value="CHITIN SYNTHASE EXPORT CHAPERONE"/>
    <property type="match status" value="1"/>
</dbReference>
<dbReference type="HOGENOM" id="CLU_050424_1_0_1"/>
<evidence type="ECO:0000256" key="6">
    <source>
        <dbReference type="ARBA" id="ARBA00022824"/>
    </source>
</evidence>
<evidence type="ECO:0000256" key="5">
    <source>
        <dbReference type="ARBA" id="ARBA00022692"/>
    </source>
</evidence>
<keyword evidence="10" id="KW-0961">Cell wall biogenesis/degradation</keyword>
<keyword evidence="13" id="KW-1185">Reference proteome</keyword>
<keyword evidence="7" id="KW-0653">Protein transport</keyword>
<name>G7E7H4_MIXOS</name>
<evidence type="ECO:0000256" key="3">
    <source>
        <dbReference type="ARBA" id="ARBA00018354"/>
    </source>
</evidence>
<comment type="similarity">
    <text evidence="2">Belongs to the CHS7 family.</text>
</comment>
<feature type="transmembrane region" description="Helical" evidence="11">
    <location>
        <begin position="45"/>
        <end position="68"/>
    </location>
</feature>
<evidence type="ECO:0000313" key="12">
    <source>
        <dbReference type="EMBL" id="GAA98784.1"/>
    </source>
</evidence>
<dbReference type="GO" id="GO:0051082">
    <property type="term" value="F:unfolded protein binding"/>
    <property type="evidence" value="ECO:0007669"/>
    <property type="project" value="TreeGrafter"/>
</dbReference>
<dbReference type="GO" id="GO:0005789">
    <property type="term" value="C:endoplasmic reticulum membrane"/>
    <property type="evidence" value="ECO:0007669"/>
    <property type="project" value="UniProtKB-SubCell"/>
</dbReference>
<dbReference type="GO" id="GO:0015031">
    <property type="term" value="P:protein transport"/>
    <property type="evidence" value="ECO:0007669"/>
    <property type="project" value="UniProtKB-KW"/>
</dbReference>
<dbReference type="InParanoid" id="G7E7H4"/>
<keyword evidence="5 11" id="KW-0812">Transmembrane</keyword>
<evidence type="ECO:0000256" key="7">
    <source>
        <dbReference type="ARBA" id="ARBA00022927"/>
    </source>
</evidence>
<evidence type="ECO:0000256" key="9">
    <source>
        <dbReference type="ARBA" id="ARBA00023136"/>
    </source>
</evidence>
<dbReference type="OrthoDB" id="2189463at2759"/>
<feature type="transmembrane region" description="Helical" evidence="11">
    <location>
        <begin position="80"/>
        <end position="102"/>
    </location>
</feature>
<feature type="transmembrane region" description="Helical" evidence="11">
    <location>
        <begin position="108"/>
        <end position="135"/>
    </location>
</feature>
<comment type="caution">
    <text evidence="12">The sequence shown here is derived from an EMBL/GenBank/DDBJ whole genome shotgun (WGS) entry which is preliminary data.</text>
</comment>
<keyword evidence="8 11" id="KW-1133">Transmembrane helix</keyword>
<dbReference type="AlphaFoldDB" id="G7E7H4"/>
<dbReference type="InterPro" id="IPR022057">
    <property type="entry name" value="Chs7"/>
</dbReference>
<reference evidence="12 13" key="1">
    <citation type="journal article" date="2011" name="J. Gen. Appl. Microbiol.">
        <title>Draft genome sequencing of the enigmatic basidiomycete Mixia osmundae.</title>
        <authorList>
            <person name="Nishida H."/>
            <person name="Nagatsuka Y."/>
            <person name="Sugiyama J."/>
        </authorList>
    </citation>
    <scope>NUCLEOTIDE SEQUENCE [LARGE SCALE GENOMIC DNA]</scope>
    <source>
        <strain evidence="13">CBS 9802 / IAM 14324 / JCM 22182 / KY 12970</strain>
    </source>
</reference>
<evidence type="ECO:0000313" key="13">
    <source>
        <dbReference type="Proteomes" id="UP000009131"/>
    </source>
</evidence>
<dbReference type="Proteomes" id="UP000009131">
    <property type="component" value="Unassembled WGS sequence"/>
</dbReference>
<keyword evidence="4" id="KW-0813">Transport</keyword>
<evidence type="ECO:0000256" key="11">
    <source>
        <dbReference type="SAM" id="Phobius"/>
    </source>
</evidence>
<dbReference type="STRING" id="764103.G7E7H4"/>